<name>A0A4R0ITW2_9ACTN</name>
<dbReference type="InterPro" id="IPR037068">
    <property type="entry name" value="DNA_primase_core_N_sf"/>
</dbReference>
<proteinExistence type="predicted"/>
<dbReference type="PANTHER" id="PTHR30313">
    <property type="entry name" value="DNA PRIMASE"/>
    <property type="match status" value="1"/>
</dbReference>
<dbReference type="Gene3D" id="3.90.980.10">
    <property type="entry name" value="DNA primase, catalytic core, N-terminal domain"/>
    <property type="match status" value="1"/>
</dbReference>
<feature type="domain" description="DNA primase DNAG catalytic core N-terminal" evidence="1">
    <location>
        <begin position="53"/>
        <end position="148"/>
    </location>
</feature>
<dbReference type="InterPro" id="IPR050219">
    <property type="entry name" value="DnaG_primase"/>
</dbReference>
<dbReference type="AlphaFoldDB" id="A0A4R0ITW2"/>
<dbReference type="GO" id="GO:0006269">
    <property type="term" value="P:DNA replication, synthesis of primer"/>
    <property type="evidence" value="ECO:0007669"/>
    <property type="project" value="TreeGrafter"/>
</dbReference>
<evidence type="ECO:0000259" key="1">
    <source>
        <dbReference type="Pfam" id="PF08275"/>
    </source>
</evidence>
<sequence length="325" mass="34253">MVPGSAGRVVGVSFEAVRGSAASEVLVSSQGFGLSIDERRRLLAANAAAAQFFRRELLRATTGWPLEYLRAYGAGSVLSAESPWKVGYAPQSWSNLVDHLQKQGFAYGTLVRAGLLTWNEHGDAVDRHRDKLMFVAHDRRSSAVGFVGIGPDGVARSATQLTPIHRPSNVLVGAVEQRGLLAGGAVPVIVDEPVDALAVSNAGVQAGGRWAGIPVYSGGLSTAQAKLLREFSTSDKVVVVLAGNEAERNQSAGYLLDLAFFFDKVRAVALPPGESLAGLAQESGAQRVHDLLLTSRPLMTYRASGRGFMALHSTDLDPPGTGPGL</sequence>
<reference evidence="2 3" key="1">
    <citation type="submission" date="2019-02" db="EMBL/GenBank/DDBJ databases">
        <title>Kribbella capetownensis sp. nov. and Kribbella speibonae sp. nov., isolated from soil.</title>
        <authorList>
            <person name="Curtis S.M."/>
            <person name="Norton I."/>
            <person name="Everest G.J."/>
            <person name="Meyers P.R."/>
        </authorList>
    </citation>
    <scope>NUCLEOTIDE SEQUENCE [LARGE SCALE GENOMIC DNA]</scope>
    <source>
        <strain evidence="2 3">DSM 27082</strain>
    </source>
</reference>
<evidence type="ECO:0000313" key="3">
    <source>
        <dbReference type="Proteomes" id="UP000292695"/>
    </source>
</evidence>
<gene>
    <name evidence="2" type="ORF">E0H50_13785</name>
</gene>
<dbReference type="Proteomes" id="UP000292695">
    <property type="component" value="Unassembled WGS sequence"/>
</dbReference>
<comment type="caution">
    <text evidence="2">The sequence shown here is derived from an EMBL/GenBank/DDBJ whole genome shotgun (WGS) entry which is preliminary data.</text>
</comment>
<dbReference type="PANTHER" id="PTHR30313:SF2">
    <property type="entry name" value="DNA PRIMASE"/>
    <property type="match status" value="1"/>
</dbReference>
<dbReference type="OrthoDB" id="3818699at2"/>
<dbReference type="SUPFAM" id="SSF56731">
    <property type="entry name" value="DNA primase core"/>
    <property type="match status" value="1"/>
</dbReference>
<protein>
    <recommendedName>
        <fullName evidence="1">DNA primase DNAG catalytic core N-terminal domain-containing protein</fullName>
    </recommendedName>
</protein>
<keyword evidence="3" id="KW-1185">Reference proteome</keyword>
<evidence type="ECO:0000313" key="2">
    <source>
        <dbReference type="EMBL" id="TCC34956.1"/>
    </source>
</evidence>
<organism evidence="2 3">
    <name type="scientific">Kribbella sindirgiensis</name>
    <dbReference type="NCBI Taxonomy" id="1124744"/>
    <lineage>
        <taxon>Bacteria</taxon>
        <taxon>Bacillati</taxon>
        <taxon>Actinomycetota</taxon>
        <taxon>Actinomycetes</taxon>
        <taxon>Propionibacteriales</taxon>
        <taxon>Kribbellaceae</taxon>
        <taxon>Kribbella</taxon>
    </lineage>
</organism>
<dbReference type="InterPro" id="IPR013264">
    <property type="entry name" value="DNAG_N"/>
</dbReference>
<dbReference type="Pfam" id="PF08275">
    <property type="entry name" value="DNAG_N"/>
    <property type="match status" value="1"/>
</dbReference>
<accession>A0A4R0ITW2</accession>
<dbReference type="GO" id="GO:0005737">
    <property type="term" value="C:cytoplasm"/>
    <property type="evidence" value="ECO:0007669"/>
    <property type="project" value="TreeGrafter"/>
</dbReference>
<dbReference type="EMBL" id="SJKA01000004">
    <property type="protein sequence ID" value="TCC34956.1"/>
    <property type="molecule type" value="Genomic_DNA"/>
</dbReference>